<evidence type="ECO:0000256" key="7">
    <source>
        <dbReference type="ARBA" id="ARBA00019179"/>
    </source>
</evidence>
<dbReference type="GO" id="GO:0003723">
    <property type="term" value="F:RNA binding"/>
    <property type="evidence" value="ECO:0007669"/>
    <property type="project" value="UniProtKB-UniRule"/>
</dbReference>
<keyword evidence="12 14" id="KW-0378">Hydrolase</keyword>
<dbReference type="GO" id="GO:0005737">
    <property type="term" value="C:cytoplasm"/>
    <property type="evidence" value="ECO:0007669"/>
    <property type="project" value="UniProtKB-SubCell"/>
</dbReference>
<evidence type="ECO:0000313" key="18">
    <source>
        <dbReference type="EMBL" id="ADV33686.1"/>
    </source>
</evidence>
<keyword evidence="9 14" id="KW-0540">Nuclease</keyword>
<dbReference type="GO" id="GO:0030145">
    <property type="term" value="F:manganese ion binding"/>
    <property type="evidence" value="ECO:0007669"/>
    <property type="project" value="UniProtKB-UniRule"/>
</dbReference>
<dbReference type="STRING" id="859654.BVAF_288"/>
<dbReference type="HOGENOM" id="CLU_036532_3_2_6"/>
<evidence type="ECO:0000259" key="17">
    <source>
        <dbReference type="PROSITE" id="PS51975"/>
    </source>
</evidence>
<comment type="function">
    <text evidence="3 14 16">Endonuclease that specifically degrades the RNA of RNA-DNA hybrids.</text>
</comment>
<dbReference type="PANTHER" id="PTHR10954:SF18">
    <property type="entry name" value="RIBONUCLEASE HII"/>
    <property type="match status" value="1"/>
</dbReference>
<accession>E8Q6T9</accession>
<feature type="binding site" evidence="14 15">
    <location>
        <position position="22"/>
    </location>
    <ligand>
        <name>a divalent metal cation</name>
        <dbReference type="ChEBI" id="CHEBI:60240"/>
    </ligand>
</feature>
<dbReference type="Gene3D" id="3.30.420.10">
    <property type="entry name" value="Ribonuclease H-like superfamily/Ribonuclease H"/>
    <property type="match status" value="1"/>
</dbReference>
<evidence type="ECO:0000256" key="4">
    <source>
        <dbReference type="ARBA" id="ARBA00004496"/>
    </source>
</evidence>
<feature type="binding site" evidence="14 15">
    <location>
        <position position="21"/>
    </location>
    <ligand>
        <name>a divalent metal cation</name>
        <dbReference type="ChEBI" id="CHEBI:60240"/>
    </ligand>
</feature>
<proteinExistence type="inferred from homology"/>
<dbReference type="InterPro" id="IPR024567">
    <property type="entry name" value="RNase_HII/HIII_dom"/>
</dbReference>
<dbReference type="Pfam" id="PF01351">
    <property type="entry name" value="RNase_HII"/>
    <property type="match status" value="1"/>
</dbReference>
<evidence type="ECO:0000313" key="19">
    <source>
        <dbReference type="Proteomes" id="UP000007464"/>
    </source>
</evidence>
<evidence type="ECO:0000256" key="9">
    <source>
        <dbReference type="ARBA" id="ARBA00022722"/>
    </source>
</evidence>
<dbReference type="InterPro" id="IPR022898">
    <property type="entry name" value="RNase_HII"/>
</dbReference>
<dbReference type="HAMAP" id="MF_00052_B">
    <property type="entry name" value="RNase_HII_B"/>
    <property type="match status" value="1"/>
</dbReference>
<evidence type="ECO:0000256" key="6">
    <source>
        <dbReference type="ARBA" id="ARBA00012180"/>
    </source>
</evidence>
<dbReference type="PANTHER" id="PTHR10954">
    <property type="entry name" value="RIBONUCLEASE H2 SUBUNIT A"/>
    <property type="match status" value="1"/>
</dbReference>
<evidence type="ECO:0000256" key="16">
    <source>
        <dbReference type="RuleBase" id="RU003515"/>
    </source>
</evidence>
<dbReference type="InterPro" id="IPR036397">
    <property type="entry name" value="RNaseH_sf"/>
</dbReference>
<evidence type="ECO:0000256" key="13">
    <source>
        <dbReference type="ARBA" id="ARBA00023211"/>
    </source>
</evidence>
<evidence type="ECO:0000256" key="8">
    <source>
        <dbReference type="ARBA" id="ARBA00022490"/>
    </source>
</evidence>
<dbReference type="EC" id="3.1.26.4" evidence="6 14"/>
<comment type="cofactor">
    <cofactor evidence="2">
        <name>Mg(2+)</name>
        <dbReference type="ChEBI" id="CHEBI:18420"/>
    </cofactor>
</comment>
<keyword evidence="11 14" id="KW-0255">Endonuclease</keyword>
<comment type="subcellular location">
    <subcellularLocation>
        <location evidence="4 14">Cytoplasm</location>
    </subcellularLocation>
</comment>
<feature type="domain" description="RNase H type-2" evidence="17">
    <location>
        <begin position="15"/>
        <end position="208"/>
    </location>
</feature>
<feature type="binding site" evidence="14 15">
    <location>
        <position position="118"/>
    </location>
    <ligand>
        <name>a divalent metal cation</name>
        <dbReference type="ChEBI" id="CHEBI:60240"/>
    </ligand>
</feature>
<evidence type="ECO:0000256" key="2">
    <source>
        <dbReference type="ARBA" id="ARBA00001946"/>
    </source>
</evidence>
<dbReference type="OrthoDB" id="9803420at2"/>
<dbReference type="RefSeq" id="WP_013516611.1">
    <property type="nucleotide sequence ID" value="NC_014909.2"/>
</dbReference>
<evidence type="ECO:0000256" key="5">
    <source>
        <dbReference type="ARBA" id="ARBA00007383"/>
    </source>
</evidence>
<dbReference type="SUPFAM" id="SSF53098">
    <property type="entry name" value="Ribonuclease H-like"/>
    <property type="match status" value="1"/>
</dbReference>
<dbReference type="GO" id="GO:0043137">
    <property type="term" value="P:DNA replication, removal of RNA primer"/>
    <property type="evidence" value="ECO:0007669"/>
    <property type="project" value="TreeGrafter"/>
</dbReference>
<dbReference type="EMBL" id="CP002189">
    <property type="protein sequence ID" value="ADV33686.1"/>
    <property type="molecule type" value="Genomic_DNA"/>
</dbReference>
<dbReference type="InterPro" id="IPR001352">
    <property type="entry name" value="RNase_HII/HIII"/>
</dbReference>
<organism evidence="18 19">
    <name type="scientific">Blochmanniella vafra (strain BVAF)</name>
    <dbReference type="NCBI Taxonomy" id="859654"/>
    <lineage>
        <taxon>Bacteria</taxon>
        <taxon>Pseudomonadati</taxon>
        <taxon>Pseudomonadota</taxon>
        <taxon>Gammaproteobacteria</taxon>
        <taxon>Enterobacterales</taxon>
        <taxon>Enterobacteriaceae</taxon>
        <taxon>ant endosymbionts</taxon>
        <taxon>Candidatus Blochmanniella</taxon>
    </lineage>
</organism>
<keyword evidence="13 14" id="KW-0464">Manganese</keyword>
<evidence type="ECO:0000256" key="15">
    <source>
        <dbReference type="PROSITE-ProRule" id="PRU01319"/>
    </source>
</evidence>
<reference evidence="18 19" key="1">
    <citation type="journal article" date="2010" name="BMC Genomics">
        <title>Unprecedented loss of ammonia assimilation capability in a urease-encoding bacterial mutualist.</title>
        <authorList>
            <person name="Williams L.E."/>
            <person name="Wernegreen J.J."/>
        </authorList>
    </citation>
    <scope>NUCLEOTIDE SEQUENCE [LARGE SCALE GENOMIC DNA]</scope>
    <source>
        <strain evidence="18 19">BVAF</strain>
    </source>
</reference>
<evidence type="ECO:0000256" key="10">
    <source>
        <dbReference type="ARBA" id="ARBA00022723"/>
    </source>
</evidence>
<comment type="similarity">
    <text evidence="5 14 16">Belongs to the RNase HII family.</text>
</comment>
<comment type="catalytic activity">
    <reaction evidence="1 14 15 16">
        <text>Endonucleolytic cleavage to 5'-phosphomonoester.</text>
        <dbReference type="EC" id="3.1.26.4"/>
    </reaction>
</comment>
<dbReference type="GO" id="GO:0032299">
    <property type="term" value="C:ribonuclease H2 complex"/>
    <property type="evidence" value="ECO:0007669"/>
    <property type="project" value="TreeGrafter"/>
</dbReference>
<name>E8Q6T9_BLOVB</name>
<dbReference type="NCBIfam" id="NF000595">
    <property type="entry name" value="PRK00015.1-3"/>
    <property type="match status" value="1"/>
</dbReference>
<dbReference type="Proteomes" id="UP000007464">
    <property type="component" value="Chromosome"/>
</dbReference>
<evidence type="ECO:0000256" key="3">
    <source>
        <dbReference type="ARBA" id="ARBA00004065"/>
    </source>
</evidence>
<keyword evidence="19" id="KW-1185">Reference proteome</keyword>
<dbReference type="CDD" id="cd07182">
    <property type="entry name" value="RNase_HII_bacteria_HII_like"/>
    <property type="match status" value="1"/>
</dbReference>
<comment type="cofactor">
    <cofactor evidence="14 15">
        <name>Mn(2+)</name>
        <dbReference type="ChEBI" id="CHEBI:29035"/>
    </cofactor>
    <cofactor evidence="14 15">
        <name>Mg(2+)</name>
        <dbReference type="ChEBI" id="CHEBI:18420"/>
    </cofactor>
    <text evidence="14 15">Manganese or magnesium. Binds 1 divalent metal ion per monomer in the absence of substrate. May bind a second metal ion after substrate binding.</text>
</comment>
<gene>
    <name evidence="14 18" type="primary">rnhB</name>
    <name evidence="18" type="ordered locus">BVAF_288</name>
</gene>
<dbReference type="KEGG" id="bva:BVAF_288"/>
<keyword evidence="8 14" id="KW-0963">Cytoplasm</keyword>
<protein>
    <recommendedName>
        <fullName evidence="7 14">Ribonuclease HII</fullName>
        <shortName evidence="14">RNase HII</shortName>
        <ecNumber evidence="6 14">3.1.26.4</ecNumber>
    </recommendedName>
</protein>
<keyword evidence="10 14" id="KW-0479">Metal-binding</keyword>
<dbReference type="InterPro" id="IPR012337">
    <property type="entry name" value="RNaseH-like_sf"/>
</dbReference>
<evidence type="ECO:0000256" key="12">
    <source>
        <dbReference type="ARBA" id="ARBA00022801"/>
    </source>
</evidence>
<dbReference type="PROSITE" id="PS51975">
    <property type="entry name" value="RNASE_H_2"/>
    <property type="match status" value="1"/>
</dbReference>
<evidence type="ECO:0000256" key="11">
    <source>
        <dbReference type="ARBA" id="ARBA00022759"/>
    </source>
</evidence>
<dbReference type="GO" id="GO:0006298">
    <property type="term" value="P:mismatch repair"/>
    <property type="evidence" value="ECO:0007669"/>
    <property type="project" value="TreeGrafter"/>
</dbReference>
<sequence>MYKKKLIIITNNKPILIAGVDEVGCGALMGPIIASAVIFPPFNNQKKINVAGLVDSKTLNSKKRVKLYKDIQKYSLSWSIGVVSVSEIDKLNVLKARLLAMKRAVLNLSIIPDLILVDGNKAPFFKNIFYQCFIKGDVYIPIISAASIIAKVIRDRAMIILNTQYPQYGLNHNKGYPTNFHIQQLYFYGPTIYHRKTFSPVKHMIGKI</sequence>
<dbReference type="AlphaFoldDB" id="E8Q6T9"/>
<evidence type="ECO:0000256" key="14">
    <source>
        <dbReference type="HAMAP-Rule" id="MF_00052"/>
    </source>
</evidence>
<evidence type="ECO:0000256" key="1">
    <source>
        <dbReference type="ARBA" id="ARBA00000077"/>
    </source>
</evidence>
<dbReference type="GO" id="GO:0004523">
    <property type="term" value="F:RNA-DNA hybrid ribonuclease activity"/>
    <property type="evidence" value="ECO:0007669"/>
    <property type="project" value="UniProtKB-UniRule"/>
</dbReference>